<dbReference type="AlphaFoldDB" id="A0A8J7M344"/>
<gene>
    <name evidence="2" type="ORF">JFN93_23945</name>
</gene>
<name>A0A8J7M344_9BACT</name>
<feature type="domain" description="Phospholipase C/D" evidence="1">
    <location>
        <begin position="6"/>
        <end position="134"/>
    </location>
</feature>
<protein>
    <submittedName>
        <fullName evidence="2">Zinc dependent phospholipase C family protein</fullName>
    </submittedName>
</protein>
<dbReference type="Proteomes" id="UP000636888">
    <property type="component" value="Unassembled WGS sequence"/>
</dbReference>
<dbReference type="Pfam" id="PF00882">
    <property type="entry name" value="Zn_dep_PLPC"/>
    <property type="match status" value="1"/>
</dbReference>
<evidence type="ECO:0000313" key="2">
    <source>
        <dbReference type="EMBL" id="MBJ6727772.1"/>
    </source>
</evidence>
<reference evidence="2" key="1">
    <citation type="submission" date="2020-12" db="EMBL/GenBank/DDBJ databases">
        <title>Geomonas sp. Red875, isolated from river sediment.</title>
        <authorList>
            <person name="Xu Z."/>
            <person name="Zhang Z."/>
            <person name="Masuda Y."/>
            <person name="Itoh H."/>
            <person name="Senoo K."/>
        </authorList>
    </citation>
    <scope>NUCLEOTIDE SEQUENCE</scope>
    <source>
        <strain evidence="2">Red875</strain>
    </source>
</reference>
<evidence type="ECO:0000259" key="1">
    <source>
        <dbReference type="Pfam" id="PF00882"/>
    </source>
</evidence>
<evidence type="ECO:0000313" key="3">
    <source>
        <dbReference type="Proteomes" id="UP000636888"/>
    </source>
</evidence>
<proteinExistence type="predicted"/>
<keyword evidence="3" id="KW-1185">Reference proteome</keyword>
<organism evidence="2 3">
    <name type="scientific">Geomesophilobacter sediminis</name>
    <dbReference type="NCBI Taxonomy" id="2798584"/>
    <lineage>
        <taxon>Bacteria</taxon>
        <taxon>Pseudomonadati</taxon>
        <taxon>Thermodesulfobacteriota</taxon>
        <taxon>Desulfuromonadia</taxon>
        <taxon>Geobacterales</taxon>
        <taxon>Geobacteraceae</taxon>
        <taxon>Geomesophilobacter</taxon>
    </lineage>
</organism>
<comment type="caution">
    <text evidence="2">The sequence shown here is derived from an EMBL/GenBank/DDBJ whole genome shotgun (WGS) entry which is preliminary data.</text>
</comment>
<dbReference type="EMBL" id="JAEMHM010000029">
    <property type="protein sequence ID" value="MBJ6727772.1"/>
    <property type="molecule type" value="Genomic_DNA"/>
</dbReference>
<accession>A0A8J7M344</accession>
<sequence>MPKELTHWIIADKTRQRLSGSGIGATVAAHRAEYLAGAVLPDTLLHVFRGPHARVALGLSHHFHDPPHDSYLPLVQAWQKAGSLPAPVFACLLGVVSHMQADMAIHPNVFARTGKKMGEHYRLETRIDTDFLRRGETPPVRRMRELVTPATRGALVEALGLVFDPEGRLPRATLERALELHCRFQGMYDRLPWKVFAGVVGRICGAPFSDQRHLFYPLVRRGRPQPEPESWRHPGTGEQRRETVSELAECAAQRTAELFRRIEEKGFVAALSEAEGKSLINETMNHEP</sequence>
<dbReference type="RefSeq" id="WP_199386912.1">
    <property type="nucleotide sequence ID" value="NZ_JAEMHM010000029.1"/>
</dbReference>
<dbReference type="InterPro" id="IPR029002">
    <property type="entry name" value="PLPC/GPLD1"/>
</dbReference>